<dbReference type="SMART" id="SM00186">
    <property type="entry name" value="FBG"/>
    <property type="match status" value="1"/>
</dbReference>
<sequence length="219" mass="25390">MKNWRKVDTLISKDYSKKINELENKIQTSRKPNIAKDCLDVTRGSSGVYRIYPQGGTGYNVYCDMETDGGGWLVVQKRFNGDVNFGDKLWDDYKNGFGDVAQEHWLGNERLHQLTSNDQYELRIDLVHDEMKHRFTVFAKYKQFLIGNEDSKYTLTIGNFTGNKVPAIITLNGLQDLFERQTKFTTPDMNNIDNNSENCAEFESPRRRETGRMVVFSQM</sequence>
<evidence type="ECO:0000313" key="2">
    <source>
        <dbReference type="EMBL" id="CAG2190817.1"/>
    </source>
</evidence>
<protein>
    <submittedName>
        <fullName evidence="2">Fibroleukin</fullName>
    </submittedName>
</protein>
<dbReference type="Pfam" id="PF00147">
    <property type="entry name" value="Fibrinogen_C"/>
    <property type="match status" value="1"/>
</dbReference>
<keyword evidence="3" id="KW-1185">Reference proteome</keyword>
<dbReference type="GO" id="GO:0005615">
    <property type="term" value="C:extracellular space"/>
    <property type="evidence" value="ECO:0007669"/>
    <property type="project" value="TreeGrafter"/>
</dbReference>
<dbReference type="InterPro" id="IPR002181">
    <property type="entry name" value="Fibrinogen_a/b/g_C_dom"/>
</dbReference>
<dbReference type="AlphaFoldDB" id="A0A8S3Q8J1"/>
<dbReference type="Proteomes" id="UP000683360">
    <property type="component" value="Unassembled WGS sequence"/>
</dbReference>
<dbReference type="InterPro" id="IPR036056">
    <property type="entry name" value="Fibrinogen-like_C"/>
</dbReference>
<dbReference type="Gene3D" id="3.90.215.10">
    <property type="entry name" value="Gamma Fibrinogen, chain A, domain 1"/>
    <property type="match status" value="1"/>
</dbReference>
<gene>
    <name evidence="2" type="ORF">MEDL_6087</name>
</gene>
<feature type="domain" description="Fibrinogen C-terminal" evidence="1">
    <location>
        <begin position="29"/>
        <end position="201"/>
    </location>
</feature>
<dbReference type="PROSITE" id="PS51406">
    <property type="entry name" value="FIBRINOGEN_C_2"/>
    <property type="match status" value="1"/>
</dbReference>
<dbReference type="InterPro" id="IPR014716">
    <property type="entry name" value="Fibrinogen_a/b/g_C_1"/>
</dbReference>
<dbReference type="OrthoDB" id="7972392at2759"/>
<proteinExistence type="predicted"/>
<dbReference type="EMBL" id="CAJPWZ010000342">
    <property type="protein sequence ID" value="CAG2190817.1"/>
    <property type="molecule type" value="Genomic_DNA"/>
</dbReference>
<accession>A0A8S3Q8J1</accession>
<name>A0A8S3Q8J1_MYTED</name>
<comment type="caution">
    <text evidence="2">The sequence shown here is derived from an EMBL/GenBank/DDBJ whole genome shotgun (WGS) entry which is preliminary data.</text>
</comment>
<reference evidence="2" key="1">
    <citation type="submission" date="2021-03" db="EMBL/GenBank/DDBJ databases">
        <authorList>
            <person name="Bekaert M."/>
        </authorList>
    </citation>
    <scope>NUCLEOTIDE SEQUENCE</scope>
</reference>
<dbReference type="PANTHER" id="PTHR19143">
    <property type="entry name" value="FIBRINOGEN/TENASCIN/ANGIOPOEITIN"/>
    <property type="match status" value="1"/>
</dbReference>
<dbReference type="SUPFAM" id="SSF56496">
    <property type="entry name" value="Fibrinogen C-terminal domain-like"/>
    <property type="match status" value="1"/>
</dbReference>
<evidence type="ECO:0000259" key="1">
    <source>
        <dbReference type="PROSITE" id="PS51406"/>
    </source>
</evidence>
<dbReference type="NCBIfam" id="NF040941">
    <property type="entry name" value="GGGWT_bact"/>
    <property type="match status" value="1"/>
</dbReference>
<organism evidence="2 3">
    <name type="scientific">Mytilus edulis</name>
    <name type="common">Blue mussel</name>
    <dbReference type="NCBI Taxonomy" id="6550"/>
    <lineage>
        <taxon>Eukaryota</taxon>
        <taxon>Metazoa</taxon>
        <taxon>Spiralia</taxon>
        <taxon>Lophotrochozoa</taxon>
        <taxon>Mollusca</taxon>
        <taxon>Bivalvia</taxon>
        <taxon>Autobranchia</taxon>
        <taxon>Pteriomorphia</taxon>
        <taxon>Mytilida</taxon>
        <taxon>Mytiloidea</taxon>
        <taxon>Mytilidae</taxon>
        <taxon>Mytilinae</taxon>
        <taxon>Mytilus</taxon>
    </lineage>
</organism>
<dbReference type="InterPro" id="IPR050373">
    <property type="entry name" value="Fibrinogen_C-term_domain"/>
</dbReference>
<evidence type="ECO:0000313" key="3">
    <source>
        <dbReference type="Proteomes" id="UP000683360"/>
    </source>
</evidence>